<evidence type="ECO:0000256" key="1">
    <source>
        <dbReference type="SAM" id="Phobius"/>
    </source>
</evidence>
<proteinExistence type="predicted"/>
<reference evidence="2 3" key="1">
    <citation type="submission" date="2020-07" db="EMBL/GenBank/DDBJ databases">
        <title>Sequencing the genomes of 1000 actinobacteria strains.</title>
        <authorList>
            <person name="Klenk H.-P."/>
        </authorList>
    </citation>
    <scope>NUCLEOTIDE SEQUENCE [LARGE SCALE GENOMIC DNA]</scope>
    <source>
        <strain evidence="2 3">DSM 15664</strain>
    </source>
</reference>
<name>A0A7Z0E7N7_9MICC</name>
<sequence length="96" mass="10067">MTLTTLLSAGDTNPMVPNPVDVLGLGFFLIVPLLALALAIWAIVVVMRTATLDITAKGVLLLLTLSAPILGPILALLLCRQSRRARAGHGEATSRP</sequence>
<dbReference type="EMBL" id="JACCFQ010000001">
    <property type="protein sequence ID" value="NYJ15959.1"/>
    <property type="molecule type" value="Genomic_DNA"/>
</dbReference>
<accession>A0A7Z0E7N7</accession>
<evidence type="ECO:0000313" key="2">
    <source>
        <dbReference type="EMBL" id="NYJ15959.1"/>
    </source>
</evidence>
<feature type="transmembrane region" description="Helical" evidence="1">
    <location>
        <begin position="22"/>
        <end position="47"/>
    </location>
</feature>
<dbReference type="AlphaFoldDB" id="A0A7Z0E7N7"/>
<dbReference type="RefSeq" id="WP_179440991.1">
    <property type="nucleotide sequence ID" value="NZ_BAAALK010000008.1"/>
</dbReference>
<comment type="caution">
    <text evidence="2">The sequence shown here is derived from an EMBL/GenBank/DDBJ whole genome shotgun (WGS) entry which is preliminary data.</text>
</comment>
<organism evidence="2 3">
    <name type="scientific">Nesterenkonia sandarakina</name>
    <dbReference type="NCBI Taxonomy" id="272918"/>
    <lineage>
        <taxon>Bacteria</taxon>
        <taxon>Bacillati</taxon>
        <taxon>Actinomycetota</taxon>
        <taxon>Actinomycetes</taxon>
        <taxon>Micrococcales</taxon>
        <taxon>Micrococcaceae</taxon>
        <taxon>Nesterenkonia</taxon>
    </lineage>
</organism>
<keyword evidence="1" id="KW-0812">Transmembrane</keyword>
<keyword evidence="1" id="KW-1133">Transmembrane helix</keyword>
<keyword evidence="1" id="KW-0472">Membrane</keyword>
<dbReference type="Proteomes" id="UP000560069">
    <property type="component" value="Unassembled WGS sequence"/>
</dbReference>
<feature type="transmembrane region" description="Helical" evidence="1">
    <location>
        <begin position="59"/>
        <end position="78"/>
    </location>
</feature>
<keyword evidence="3" id="KW-1185">Reference proteome</keyword>
<evidence type="ECO:0000313" key="3">
    <source>
        <dbReference type="Proteomes" id="UP000560069"/>
    </source>
</evidence>
<gene>
    <name evidence="2" type="ORF">HNR11_000493</name>
</gene>
<protein>
    <submittedName>
        <fullName evidence="2">Type VI protein secretion system component VasK</fullName>
    </submittedName>
</protein>